<name>A0A4S8LT25_DENBC</name>
<sequence length="155" mass="17832">MPPRPNVQPNNFTFMDHLRNFITLLEHLERSLDRLRWNATGTQRMEIPSGDERLKGTETERNIDGTCPSSGLCRVPAPRIIIMTRFNEQLFHYSKSVRSGEEVVVASDTIKSDCTQWWRTRQFEGLALAEVRHLNCIDPVRTGYESDTSWPGLGK</sequence>
<dbReference type="Proteomes" id="UP000297245">
    <property type="component" value="Unassembled WGS sequence"/>
</dbReference>
<dbReference type="AlphaFoldDB" id="A0A4S8LT25"/>
<evidence type="ECO:0000313" key="1">
    <source>
        <dbReference type="EMBL" id="THU92481.1"/>
    </source>
</evidence>
<keyword evidence="2" id="KW-1185">Reference proteome</keyword>
<accession>A0A4S8LT25</accession>
<organism evidence="1 2">
    <name type="scientific">Dendrothele bispora (strain CBS 962.96)</name>
    <dbReference type="NCBI Taxonomy" id="1314807"/>
    <lineage>
        <taxon>Eukaryota</taxon>
        <taxon>Fungi</taxon>
        <taxon>Dikarya</taxon>
        <taxon>Basidiomycota</taxon>
        <taxon>Agaricomycotina</taxon>
        <taxon>Agaricomycetes</taxon>
        <taxon>Agaricomycetidae</taxon>
        <taxon>Agaricales</taxon>
        <taxon>Agaricales incertae sedis</taxon>
        <taxon>Dendrothele</taxon>
    </lineage>
</organism>
<proteinExistence type="predicted"/>
<dbReference type="EMBL" id="ML179278">
    <property type="protein sequence ID" value="THU92481.1"/>
    <property type="molecule type" value="Genomic_DNA"/>
</dbReference>
<evidence type="ECO:0000313" key="2">
    <source>
        <dbReference type="Proteomes" id="UP000297245"/>
    </source>
</evidence>
<gene>
    <name evidence="1" type="ORF">K435DRAFT_800460</name>
</gene>
<reference evidence="1 2" key="1">
    <citation type="journal article" date="2019" name="Nat. Ecol. Evol.">
        <title>Megaphylogeny resolves global patterns of mushroom evolution.</title>
        <authorList>
            <person name="Varga T."/>
            <person name="Krizsan K."/>
            <person name="Foldi C."/>
            <person name="Dima B."/>
            <person name="Sanchez-Garcia M."/>
            <person name="Sanchez-Ramirez S."/>
            <person name="Szollosi G.J."/>
            <person name="Szarkandi J.G."/>
            <person name="Papp V."/>
            <person name="Albert L."/>
            <person name="Andreopoulos W."/>
            <person name="Angelini C."/>
            <person name="Antonin V."/>
            <person name="Barry K.W."/>
            <person name="Bougher N.L."/>
            <person name="Buchanan P."/>
            <person name="Buyck B."/>
            <person name="Bense V."/>
            <person name="Catcheside P."/>
            <person name="Chovatia M."/>
            <person name="Cooper J."/>
            <person name="Damon W."/>
            <person name="Desjardin D."/>
            <person name="Finy P."/>
            <person name="Geml J."/>
            <person name="Haridas S."/>
            <person name="Hughes K."/>
            <person name="Justo A."/>
            <person name="Karasinski D."/>
            <person name="Kautmanova I."/>
            <person name="Kiss B."/>
            <person name="Kocsube S."/>
            <person name="Kotiranta H."/>
            <person name="LaButti K.M."/>
            <person name="Lechner B.E."/>
            <person name="Liimatainen K."/>
            <person name="Lipzen A."/>
            <person name="Lukacs Z."/>
            <person name="Mihaltcheva S."/>
            <person name="Morgado L.N."/>
            <person name="Niskanen T."/>
            <person name="Noordeloos M.E."/>
            <person name="Ohm R.A."/>
            <person name="Ortiz-Santana B."/>
            <person name="Ovrebo C."/>
            <person name="Racz N."/>
            <person name="Riley R."/>
            <person name="Savchenko A."/>
            <person name="Shiryaev A."/>
            <person name="Soop K."/>
            <person name="Spirin V."/>
            <person name="Szebenyi C."/>
            <person name="Tomsovsky M."/>
            <person name="Tulloss R.E."/>
            <person name="Uehling J."/>
            <person name="Grigoriev I.V."/>
            <person name="Vagvolgyi C."/>
            <person name="Papp T."/>
            <person name="Martin F.M."/>
            <person name="Miettinen O."/>
            <person name="Hibbett D.S."/>
            <person name="Nagy L.G."/>
        </authorList>
    </citation>
    <scope>NUCLEOTIDE SEQUENCE [LARGE SCALE GENOMIC DNA]</scope>
    <source>
        <strain evidence="1 2">CBS 962.96</strain>
    </source>
</reference>
<protein>
    <submittedName>
        <fullName evidence="1">Uncharacterized protein</fullName>
    </submittedName>
</protein>